<evidence type="ECO:0000313" key="2">
    <source>
        <dbReference type="EMBL" id="MCP2166983.1"/>
    </source>
</evidence>
<comment type="caution">
    <text evidence="2">The sequence shown here is derived from an EMBL/GenBank/DDBJ whole genome shotgun (WGS) entry which is preliminary data.</text>
</comment>
<gene>
    <name evidence="2" type="ORF">LX83_003855</name>
</gene>
<keyword evidence="1" id="KW-0472">Membrane</keyword>
<protein>
    <submittedName>
        <fullName evidence="2">Uncharacterized protein</fullName>
    </submittedName>
</protein>
<dbReference type="RefSeq" id="WP_253773380.1">
    <property type="nucleotide sequence ID" value="NZ_JAMTCK010000008.1"/>
</dbReference>
<name>A0AAE3GFY5_9PSEU</name>
<keyword evidence="1" id="KW-1133">Transmembrane helix</keyword>
<organism evidence="2 3">
    <name type="scientific">Goodfellowiella coeruleoviolacea</name>
    <dbReference type="NCBI Taxonomy" id="334858"/>
    <lineage>
        <taxon>Bacteria</taxon>
        <taxon>Bacillati</taxon>
        <taxon>Actinomycetota</taxon>
        <taxon>Actinomycetes</taxon>
        <taxon>Pseudonocardiales</taxon>
        <taxon>Pseudonocardiaceae</taxon>
        <taxon>Goodfellowiella</taxon>
    </lineage>
</organism>
<feature type="transmembrane region" description="Helical" evidence="1">
    <location>
        <begin position="12"/>
        <end position="37"/>
    </location>
</feature>
<dbReference type="AlphaFoldDB" id="A0AAE3GFY5"/>
<dbReference type="EMBL" id="JAMTCK010000008">
    <property type="protein sequence ID" value="MCP2166983.1"/>
    <property type="molecule type" value="Genomic_DNA"/>
</dbReference>
<dbReference type="Proteomes" id="UP001206128">
    <property type="component" value="Unassembled WGS sequence"/>
</dbReference>
<proteinExistence type="predicted"/>
<keyword evidence="1" id="KW-0812">Transmembrane</keyword>
<feature type="transmembrane region" description="Helical" evidence="1">
    <location>
        <begin position="43"/>
        <end position="65"/>
    </location>
</feature>
<sequence length="195" mass="21409">MVIDIGSRDTRRVLIGGLVAALLGVPTLIMIAVAVPQARGDDWVGLLIGGVIGLGFTGIAVLALVNWKMVSRPRKLVFEPAGIRWDDPRGKPWAVAWGELAAVSISRTAERPVQLSDAVVRRVMVRLDLFPGDDGFRARHPELEHLWELHRVRNGYRLPLGDAGRLIPVLERGLVTFGPQVYRGIQDEGFSVGLR</sequence>
<reference evidence="2" key="1">
    <citation type="submission" date="2022-06" db="EMBL/GenBank/DDBJ databases">
        <title>Genomic Encyclopedia of Archaeal and Bacterial Type Strains, Phase II (KMG-II): from individual species to whole genera.</title>
        <authorList>
            <person name="Goeker M."/>
        </authorList>
    </citation>
    <scope>NUCLEOTIDE SEQUENCE</scope>
    <source>
        <strain evidence="2">DSM 43935</strain>
    </source>
</reference>
<evidence type="ECO:0000256" key="1">
    <source>
        <dbReference type="SAM" id="Phobius"/>
    </source>
</evidence>
<keyword evidence="3" id="KW-1185">Reference proteome</keyword>
<evidence type="ECO:0000313" key="3">
    <source>
        <dbReference type="Proteomes" id="UP001206128"/>
    </source>
</evidence>
<accession>A0AAE3GFY5</accession>